<evidence type="ECO:0000256" key="1">
    <source>
        <dbReference type="SAM" id="MobiDB-lite"/>
    </source>
</evidence>
<keyword evidence="3" id="KW-1185">Reference proteome</keyword>
<dbReference type="RefSeq" id="YP_008857927.1">
    <property type="nucleotide sequence ID" value="NC_022972.2"/>
</dbReference>
<evidence type="ECO:0000313" key="3">
    <source>
        <dbReference type="Proteomes" id="UP000018644"/>
    </source>
</evidence>
<sequence length="123" mass="13050">MRTRRPWEPSNSPGRRESLPFPFASGEQVAVRGFAVATSHVRMWPVVAGLSRRHDDVSELTALTAGEAPSGFAVSPVDDFSHGRPMVDGDDSPADVVCSAAHVSFSGYAEGRARCGRAPRVGG</sequence>
<evidence type="ECO:0000313" key="2">
    <source>
        <dbReference type="EMBL" id="AHB31667.1"/>
    </source>
</evidence>
<protein>
    <submittedName>
        <fullName evidence="2">Uncharacterized protein</fullName>
    </submittedName>
</protein>
<reference evidence="2 3" key="1">
    <citation type="journal article" date="2014" name="PLoS ONE">
        <title>Isolation and Characterization of vB_ArS-ArV2 - First Arthrobacter sp. Infecting Bacteriophage with Completely Sequenced Genome.</title>
        <authorList>
            <person name="Simoliunas E."/>
            <person name="Kaliniene L."/>
            <person name="Stasilo M."/>
            <person name="Truncaite L."/>
            <person name="Zajanckauskaite A."/>
            <person name="Staniulis J."/>
            <person name="Nainys J."/>
            <person name="Kaupinis A."/>
            <person name="Valius M."/>
            <person name="Meskys R."/>
        </authorList>
    </citation>
    <scope>NUCLEOTIDE SEQUENCE [LARGE SCALE GENOMIC DNA]</scope>
</reference>
<gene>
    <name evidence="2" type="ORF">ArV2_gp56</name>
</gene>
<organism evidence="2 3">
    <name type="scientific">Arthrobacter phage vB_ArS-ArV2</name>
    <dbReference type="NCBI Taxonomy" id="1414742"/>
    <lineage>
        <taxon>Viruses</taxon>
        <taxon>Duplodnaviria</taxon>
        <taxon>Heunggongvirae</taxon>
        <taxon>Uroviricota</taxon>
        <taxon>Caudoviricetes</taxon>
        <taxon>Arvduovirus</taxon>
        <taxon>Arvduovirus ArV2</taxon>
    </lineage>
</organism>
<dbReference type="EMBL" id="KF692088">
    <property type="protein sequence ID" value="AHB31667.1"/>
    <property type="molecule type" value="Genomic_DNA"/>
</dbReference>
<dbReference type="GeneID" id="17776918"/>
<name>V5R9C8_9CAUD</name>
<dbReference type="Proteomes" id="UP000018644">
    <property type="component" value="Segment"/>
</dbReference>
<proteinExistence type="predicted"/>
<accession>V5R9C8</accession>
<feature type="region of interest" description="Disordered" evidence="1">
    <location>
        <begin position="1"/>
        <end position="20"/>
    </location>
</feature>
<dbReference type="KEGG" id="vg:17776918"/>